<dbReference type="Proteomes" id="UP000230859">
    <property type="component" value="Unassembled WGS sequence"/>
</dbReference>
<dbReference type="EMBL" id="PCVY01000020">
    <property type="protein sequence ID" value="PIQ87102.1"/>
    <property type="molecule type" value="Genomic_DNA"/>
</dbReference>
<accession>A0A2H0LRQ8</accession>
<evidence type="ECO:0000313" key="1">
    <source>
        <dbReference type="EMBL" id="PIQ87102.1"/>
    </source>
</evidence>
<organism evidence="1 2">
    <name type="scientific">Candidatus Abzuiibacterium crystallinum</name>
    <dbReference type="NCBI Taxonomy" id="1974748"/>
    <lineage>
        <taxon>Bacteria</taxon>
        <taxon>Pseudomonadati</taxon>
        <taxon>Candidatus Omnitrophota</taxon>
        <taxon>Candidatus Abzuiibacterium</taxon>
    </lineage>
</organism>
<dbReference type="InterPro" id="IPR036388">
    <property type="entry name" value="WH-like_DNA-bd_sf"/>
</dbReference>
<dbReference type="AlphaFoldDB" id="A0A2H0LRQ8"/>
<reference evidence="1 2" key="1">
    <citation type="submission" date="2017-09" db="EMBL/GenBank/DDBJ databases">
        <title>Depth-based differentiation of microbial function through sediment-hosted aquifers and enrichment of novel symbionts in the deep terrestrial subsurface.</title>
        <authorList>
            <person name="Probst A.J."/>
            <person name="Ladd B."/>
            <person name="Jarett J.K."/>
            <person name="Geller-Mcgrath D.E."/>
            <person name="Sieber C.M."/>
            <person name="Emerson J.B."/>
            <person name="Anantharaman K."/>
            <person name="Thomas B.C."/>
            <person name="Malmstrom R."/>
            <person name="Stieglmeier M."/>
            <person name="Klingl A."/>
            <person name="Woyke T."/>
            <person name="Ryan C.M."/>
            <person name="Banfield J.F."/>
        </authorList>
    </citation>
    <scope>NUCLEOTIDE SEQUENCE [LARGE SCALE GENOMIC DNA]</scope>
    <source>
        <strain evidence="1">CG11_big_fil_rev_8_21_14_0_20_45_26</strain>
    </source>
</reference>
<dbReference type="Pfam" id="PF01527">
    <property type="entry name" value="HTH_Tnp_1"/>
    <property type="match status" value="1"/>
</dbReference>
<dbReference type="GO" id="GO:0006313">
    <property type="term" value="P:DNA transposition"/>
    <property type="evidence" value="ECO:0007669"/>
    <property type="project" value="InterPro"/>
</dbReference>
<comment type="caution">
    <text evidence="1">The sequence shown here is derived from an EMBL/GenBank/DDBJ whole genome shotgun (WGS) entry which is preliminary data.</text>
</comment>
<name>A0A2H0LRQ8_9BACT</name>
<dbReference type="InterPro" id="IPR010921">
    <property type="entry name" value="Trp_repressor/repl_initiator"/>
</dbReference>
<proteinExistence type="predicted"/>
<protein>
    <recommendedName>
        <fullName evidence="3">Transposase</fullName>
    </recommendedName>
</protein>
<dbReference type="GO" id="GO:0004803">
    <property type="term" value="F:transposase activity"/>
    <property type="evidence" value="ECO:0007669"/>
    <property type="project" value="InterPro"/>
</dbReference>
<gene>
    <name evidence="1" type="ORF">COV74_02125</name>
</gene>
<dbReference type="SUPFAM" id="SSF48295">
    <property type="entry name" value="TrpR-like"/>
    <property type="match status" value="1"/>
</dbReference>
<sequence>MKRRQWSSQEKLKIILEGLSGQIEISKLCQKYQIHQNQYYQWHDQFTEHFQKCVCVSAQTPSREVNGQPRRE</sequence>
<evidence type="ECO:0008006" key="3">
    <source>
        <dbReference type="Google" id="ProtNLM"/>
    </source>
</evidence>
<evidence type="ECO:0000313" key="2">
    <source>
        <dbReference type="Proteomes" id="UP000230859"/>
    </source>
</evidence>
<dbReference type="Gene3D" id="1.10.10.10">
    <property type="entry name" value="Winged helix-like DNA-binding domain superfamily/Winged helix DNA-binding domain"/>
    <property type="match status" value="1"/>
</dbReference>
<dbReference type="InterPro" id="IPR002514">
    <property type="entry name" value="Transposase_8"/>
</dbReference>
<dbReference type="GO" id="GO:0043565">
    <property type="term" value="F:sequence-specific DNA binding"/>
    <property type="evidence" value="ECO:0007669"/>
    <property type="project" value="InterPro"/>
</dbReference>